<keyword evidence="2" id="KW-0813">Transport</keyword>
<dbReference type="Pfam" id="PF03264">
    <property type="entry name" value="Cytochrom_NNT"/>
    <property type="match status" value="1"/>
</dbReference>
<organism evidence="9 10">
    <name type="scientific">Candidatus Aquicultor primus</name>
    <dbReference type="NCBI Taxonomy" id="1797195"/>
    <lineage>
        <taxon>Bacteria</taxon>
        <taxon>Bacillati</taxon>
        <taxon>Actinomycetota</taxon>
        <taxon>Candidatus Aquicultoria</taxon>
        <taxon>Candidatus Aquicultorales</taxon>
        <taxon>Candidatus Aquicultoraceae</taxon>
        <taxon>Candidatus Aquicultor</taxon>
    </lineage>
</organism>
<dbReference type="InterPro" id="IPR005126">
    <property type="entry name" value="NapC/NirT_cyt_c_N"/>
</dbReference>
<dbReference type="Proteomes" id="UP000178086">
    <property type="component" value="Unassembled WGS sequence"/>
</dbReference>
<evidence type="ECO:0000256" key="7">
    <source>
        <dbReference type="SAM" id="Phobius"/>
    </source>
</evidence>
<feature type="transmembrane region" description="Helical" evidence="7">
    <location>
        <begin position="50"/>
        <end position="72"/>
    </location>
</feature>
<evidence type="ECO:0000259" key="8">
    <source>
        <dbReference type="Pfam" id="PF03264"/>
    </source>
</evidence>
<keyword evidence="4" id="KW-0479">Metal-binding</keyword>
<reference evidence="9 10" key="1">
    <citation type="journal article" date="2016" name="Nat. Commun.">
        <title>Thousands of microbial genomes shed light on interconnected biogeochemical processes in an aquifer system.</title>
        <authorList>
            <person name="Anantharaman K."/>
            <person name="Brown C.T."/>
            <person name="Hug L.A."/>
            <person name="Sharon I."/>
            <person name="Castelle C.J."/>
            <person name="Probst A.J."/>
            <person name="Thomas B.C."/>
            <person name="Singh A."/>
            <person name="Wilkins M.J."/>
            <person name="Karaoz U."/>
            <person name="Brodie E.L."/>
            <person name="Williams K.H."/>
            <person name="Hubbard S.S."/>
            <person name="Banfield J.F."/>
        </authorList>
    </citation>
    <scope>NUCLEOTIDE SEQUENCE [LARGE SCALE GENOMIC DNA]</scope>
</reference>
<keyword evidence="3" id="KW-0349">Heme</keyword>
<dbReference type="GO" id="GO:0030313">
    <property type="term" value="C:cell envelope"/>
    <property type="evidence" value="ECO:0007669"/>
    <property type="project" value="UniProtKB-SubCell"/>
</dbReference>
<dbReference type="SUPFAM" id="SSF48695">
    <property type="entry name" value="Multiheme cytochromes"/>
    <property type="match status" value="2"/>
</dbReference>
<sequence>MALPTDIKVLLSRLSDADVVIVSLVLAVVFLTIFYFVVRSLLDKFGIERLYGLPIPLFLATVLAVLVIISSLTSHPIACQVCHPMKAASKELQVSRHNGIICSACHKKASIMSLPIQKLEQARMLYNYINGDYRLSMKAPIDNKNCLSCHADVMRGVKTKFKVMVSHREIIEAGVNCVDCHEGVAHSRKPAANKVSMMEKCSSCHDDEEASARCETCHLDSVWLGMKPAQTWGINHDENWPKLHGARSLSICKSCHFEKDCERCHSAVPHPEGWPYIHGEEAKRTPEDCLTCHQDESLCRGCHKVTMPHKPLWINIHAVQESLTGEKVCLSCHSVKDCRSCHEKHVHRCGDPDNEKAKQ</sequence>
<gene>
    <name evidence="9" type="ORF">A2074_01975</name>
</gene>
<feature type="transmembrane region" description="Helical" evidence="7">
    <location>
        <begin position="20"/>
        <end position="38"/>
    </location>
</feature>
<evidence type="ECO:0000256" key="5">
    <source>
        <dbReference type="ARBA" id="ARBA00022982"/>
    </source>
</evidence>
<comment type="caution">
    <text evidence="9">The sequence shown here is derived from an EMBL/GenBank/DDBJ whole genome shotgun (WGS) entry which is preliminary data.</text>
</comment>
<dbReference type="GO" id="GO:0046872">
    <property type="term" value="F:metal ion binding"/>
    <property type="evidence" value="ECO:0007669"/>
    <property type="project" value="UniProtKB-KW"/>
</dbReference>
<evidence type="ECO:0000256" key="4">
    <source>
        <dbReference type="ARBA" id="ARBA00022723"/>
    </source>
</evidence>
<keyword evidence="6" id="KW-0408">Iron</keyword>
<dbReference type="InterPro" id="IPR036280">
    <property type="entry name" value="Multihaem_cyt_sf"/>
</dbReference>
<keyword evidence="7" id="KW-0812">Transmembrane</keyword>
<dbReference type="EMBL" id="MELI01000056">
    <property type="protein sequence ID" value="OFW33928.1"/>
    <property type="molecule type" value="Genomic_DNA"/>
</dbReference>
<evidence type="ECO:0000256" key="6">
    <source>
        <dbReference type="ARBA" id="ARBA00023004"/>
    </source>
</evidence>
<keyword evidence="5" id="KW-0249">Electron transport</keyword>
<evidence type="ECO:0000256" key="3">
    <source>
        <dbReference type="ARBA" id="ARBA00022617"/>
    </source>
</evidence>
<protein>
    <recommendedName>
        <fullName evidence="8">NapC/NirT cytochrome c N-terminal domain-containing protein</fullName>
    </recommendedName>
</protein>
<name>A0A1F2ULS4_9ACTN</name>
<evidence type="ECO:0000256" key="2">
    <source>
        <dbReference type="ARBA" id="ARBA00022448"/>
    </source>
</evidence>
<dbReference type="AlphaFoldDB" id="A0A1F2ULS4"/>
<evidence type="ECO:0000313" key="9">
    <source>
        <dbReference type="EMBL" id="OFW33928.1"/>
    </source>
</evidence>
<keyword evidence="7" id="KW-0472">Membrane</keyword>
<dbReference type="Gene3D" id="1.10.3820.10">
    <property type="entry name" value="Di-heme elbow motif domain"/>
    <property type="match status" value="1"/>
</dbReference>
<proteinExistence type="predicted"/>
<keyword evidence="7" id="KW-1133">Transmembrane helix</keyword>
<feature type="domain" description="NapC/NirT cytochrome c N-terminal" evidence="8">
    <location>
        <begin position="65"/>
        <end position="188"/>
    </location>
</feature>
<evidence type="ECO:0000313" key="10">
    <source>
        <dbReference type="Proteomes" id="UP000178086"/>
    </source>
</evidence>
<dbReference type="InterPro" id="IPR038266">
    <property type="entry name" value="NapC/NirT_cytc_sf"/>
</dbReference>
<evidence type="ECO:0000256" key="1">
    <source>
        <dbReference type="ARBA" id="ARBA00004196"/>
    </source>
</evidence>
<accession>A0A1F2ULS4</accession>
<comment type="subcellular location">
    <subcellularLocation>
        <location evidence="1">Cell envelope</location>
    </subcellularLocation>
</comment>